<dbReference type="WBParaSite" id="nRc.2.0.1.t42380-RA">
    <property type="protein sequence ID" value="nRc.2.0.1.t42380-RA"/>
    <property type="gene ID" value="nRc.2.0.1.g42380"/>
</dbReference>
<protein>
    <submittedName>
        <fullName evidence="2">Uncharacterized protein</fullName>
    </submittedName>
</protein>
<organism evidence="1 2">
    <name type="scientific">Romanomermis culicivorax</name>
    <name type="common">Nematode worm</name>
    <dbReference type="NCBI Taxonomy" id="13658"/>
    <lineage>
        <taxon>Eukaryota</taxon>
        <taxon>Metazoa</taxon>
        <taxon>Ecdysozoa</taxon>
        <taxon>Nematoda</taxon>
        <taxon>Enoplea</taxon>
        <taxon>Dorylaimia</taxon>
        <taxon>Mermithida</taxon>
        <taxon>Mermithoidea</taxon>
        <taxon>Mermithidae</taxon>
        <taxon>Romanomermis</taxon>
    </lineage>
</organism>
<reference evidence="2" key="1">
    <citation type="submission" date="2022-11" db="UniProtKB">
        <authorList>
            <consortium name="WormBaseParasite"/>
        </authorList>
    </citation>
    <scope>IDENTIFICATION</scope>
</reference>
<dbReference type="AlphaFoldDB" id="A0A915KTY0"/>
<sequence length="79" mass="8658">MNVQQLANFIAKACSVLNAMKAEIGTAERPILVNQADPEVQLPKSPQPFDQCFERGRTWTTLKTAIASALFPPITSTKI</sequence>
<accession>A0A915KTY0</accession>
<dbReference type="Proteomes" id="UP000887565">
    <property type="component" value="Unplaced"/>
</dbReference>
<proteinExistence type="predicted"/>
<evidence type="ECO:0000313" key="2">
    <source>
        <dbReference type="WBParaSite" id="nRc.2.0.1.t42380-RA"/>
    </source>
</evidence>
<evidence type="ECO:0000313" key="1">
    <source>
        <dbReference type="Proteomes" id="UP000887565"/>
    </source>
</evidence>
<keyword evidence="1" id="KW-1185">Reference proteome</keyword>
<name>A0A915KTY0_ROMCU</name>